<reference evidence="5 6" key="1">
    <citation type="submission" date="2015-10" db="EMBL/GenBank/DDBJ databases">
        <title>Full genome of DAOMC 229536 Phialocephala scopiformis, a fungal endophyte of spruce producing the potent anti-insectan compound rugulosin.</title>
        <authorList>
            <consortium name="DOE Joint Genome Institute"/>
            <person name="Walker A.K."/>
            <person name="Frasz S.L."/>
            <person name="Seifert K.A."/>
            <person name="Miller J.D."/>
            <person name="Mondo S.J."/>
            <person name="Labutti K."/>
            <person name="Lipzen A."/>
            <person name="Dockter R."/>
            <person name="Kennedy M."/>
            <person name="Grigoriev I.V."/>
            <person name="Spatafora J.W."/>
        </authorList>
    </citation>
    <scope>NUCLEOTIDE SEQUENCE [LARGE SCALE GENOMIC DNA]</scope>
    <source>
        <strain evidence="5 6">CBS 120377</strain>
    </source>
</reference>
<sequence length="513" mass="56966">MEASTAALNSGDEIRPYRIHVSSKYLELTKKKLELTRLPHEVLLSKDREWEFGTPKGVVEPLIDFWLEHYTWRNREETLNTSLPQFRTAISLPPPNPPLENETAKPALRIHFIHLHSPHPNAVPLLLLPPFPLTNLSLSTSPLFNQLTNPEHPTSTQAFHIICPSIPGLGFSDAFTKPSTSQLEQTAYLFNTLMLRLGYEHYLCSSTGSGRQSPAGIDYHLARTLGEKHKENCLAIHVVEPCISAPTATKDPLSWMKFNLAKFFHANIWGYEAADWTALRSSSLRVRNNRKGERRPLLSTSSGGPAYGAITTLGLREPTTFSYALCDSPVGMLSLICSALQKANPEHKLTDTQIVDITQLAWLPGPEAGMRFWSAAAAAQQVPLLETGVGQKKARIAVTAFNADGLDEESGYVCPAWISSSHELVFAQRVPGKARLTIWERSEVLVAGIRRLARAMDALDARFRVRPLDEVVVAPDDGVIVEEREIEEEDEEEGHGMQMDVESPDTIVAVDMS</sequence>
<evidence type="ECO:0000256" key="1">
    <source>
        <dbReference type="ARBA" id="ARBA00010088"/>
    </source>
</evidence>
<dbReference type="RefSeq" id="XP_018072081.1">
    <property type="nucleotide sequence ID" value="XM_018214930.1"/>
</dbReference>
<gene>
    <name evidence="5" type="ORF">LY89DRAFT_684686</name>
</gene>
<dbReference type="OrthoDB" id="7130006at2759"/>
<protein>
    <submittedName>
        <fullName evidence="5">Alpha/beta-hydrolase</fullName>
    </submittedName>
</protein>
<dbReference type="PANTHER" id="PTHR21661:SF71">
    <property type="entry name" value="EPOXIDE HYDROLASE N-TERMINAL DOMAIN-CONTAINING PROTEIN"/>
    <property type="match status" value="1"/>
</dbReference>
<feature type="region of interest" description="Disordered" evidence="3">
    <location>
        <begin position="486"/>
        <end position="513"/>
    </location>
</feature>
<dbReference type="SUPFAM" id="SSF53474">
    <property type="entry name" value="alpha/beta-Hydrolases"/>
    <property type="match status" value="1"/>
</dbReference>
<evidence type="ECO:0000313" key="6">
    <source>
        <dbReference type="Proteomes" id="UP000070700"/>
    </source>
</evidence>
<dbReference type="GO" id="GO:0097176">
    <property type="term" value="P:epoxide metabolic process"/>
    <property type="evidence" value="ECO:0007669"/>
    <property type="project" value="TreeGrafter"/>
</dbReference>
<name>A0A194XC41_MOLSC</name>
<dbReference type="KEGG" id="psco:LY89DRAFT_684686"/>
<organism evidence="5 6">
    <name type="scientific">Mollisia scopiformis</name>
    <name type="common">Conifer needle endophyte fungus</name>
    <name type="synonym">Phialocephala scopiformis</name>
    <dbReference type="NCBI Taxonomy" id="149040"/>
    <lineage>
        <taxon>Eukaryota</taxon>
        <taxon>Fungi</taxon>
        <taxon>Dikarya</taxon>
        <taxon>Ascomycota</taxon>
        <taxon>Pezizomycotina</taxon>
        <taxon>Leotiomycetes</taxon>
        <taxon>Helotiales</taxon>
        <taxon>Mollisiaceae</taxon>
        <taxon>Mollisia</taxon>
    </lineage>
</organism>
<dbReference type="Proteomes" id="UP000070700">
    <property type="component" value="Unassembled WGS sequence"/>
</dbReference>
<comment type="similarity">
    <text evidence="1">Belongs to the peptidase S33 family.</text>
</comment>
<dbReference type="InterPro" id="IPR010497">
    <property type="entry name" value="Epoxide_hydro_N"/>
</dbReference>
<dbReference type="GeneID" id="28824656"/>
<dbReference type="Pfam" id="PF06441">
    <property type="entry name" value="EHN"/>
    <property type="match status" value="1"/>
</dbReference>
<dbReference type="EMBL" id="KQ947414">
    <property type="protein sequence ID" value="KUJ17726.1"/>
    <property type="molecule type" value="Genomic_DNA"/>
</dbReference>
<evidence type="ECO:0000259" key="4">
    <source>
        <dbReference type="Pfam" id="PF06441"/>
    </source>
</evidence>
<accession>A0A194XC41</accession>
<keyword evidence="6" id="KW-1185">Reference proteome</keyword>
<dbReference type="Gene3D" id="3.40.50.1820">
    <property type="entry name" value="alpha/beta hydrolase"/>
    <property type="match status" value="1"/>
</dbReference>
<proteinExistence type="inferred from homology"/>
<dbReference type="PANTHER" id="PTHR21661">
    <property type="entry name" value="EPOXIDE HYDROLASE 1-RELATED"/>
    <property type="match status" value="1"/>
</dbReference>
<dbReference type="AlphaFoldDB" id="A0A194XC41"/>
<dbReference type="InterPro" id="IPR029058">
    <property type="entry name" value="AB_hydrolase_fold"/>
</dbReference>
<keyword evidence="2 5" id="KW-0378">Hydrolase</keyword>
<evidence type="ECO:0000313" key="5">
    <source>
        <dbReference type="EMBL" id="KUJ17726.1"/>
    </source>
</evidence>
<dbReference type="InParanoid" id="A0A194XC41"/>
<evidence type="ECO:0000256" key="3">
    <source>
        <dbReference type="SAM" id="MobiDB-lite"/>
    </source>
</evidence>
<dbReference type="GO" id="GO:0004301">
    <property type="term" value="F:epoxide hydrolase activity"/>
    <property type="evidence" value="ECO:0007669"/>
    <property type="project" value="TreeGrafter"/>
</dbReference>
<evidence type="ECO:0000256" key="2">
    <source>
        <dbReference type="ARBA" id="ARBA00022801"/>
    </source>
</evidence>
<feature type="domain" description="Epoxide hydrolase N-terminal" evidence="4">
    <location>
        <begin position="14"/>
        <end position="136"/>
    </location>
</feature>